<protein>
    <submittedName>
        <fullName evidence="2">Methyltransferase domain-containing protein</fullName>
    </submittedName>
</protein>
<name>A0ABX1Q7W6_9RHOO</name>
<dbReference type="InterPro" id="IPR029063">
    <property type="entry name" value="SAM-dependent_MTases_sf"/>
</dbReference>
<dbReference type="CDD" id="cd02440">
    <property type="entry name" value="AdoMet_MTases"/>
    <property type="match status" value="1"/>
</dbReference>
<dbReference type="GO" id="GO:0008168">
    <property type="term" value="F:methyltransferase activity"/>
    <property type="evidence" value="ECO:0007669"/>
    <property type="project" value="UniProtKB-KW"/>
</dbReference>
<evidence type="ECO:0000313" key="2">
    <source>
        <dbReference type="EMBL" id="NMG73640.1"/>
    </source>
</evidence>
<accession>A0ABX1Q7W6</accession>
<organism evidence="2 3">
    <name type="scientific">Aromatoleum diolicum</name>
    <dbReference type="NCBI Taxonomy" id="75796"/>
    <lineage>
        <taxon>Bacteria</taxon>
        <taxon>Pseudomonadati</taxon>
        <taxon>Pseudomonadota</taxon>
        <taxon>Betaproteobacteria</taxon>
        <taxon>Rhodocyclales</taxon>
        <taxon>Rhodocyclaceae</taxon>
        <taxon>Aromatoleum</taxon>
    </lineage>
</organism>
<evidence type="ECO:0000259" key="1">
    <source>
        <dbReference type="Pfam" id="PF13649"/>
    </source>
</evidence>
<dbReference type="Pfam" id="PF13649">
    <property type="entry name" value="Methyltransf_25"/>
    <property type="match status" value="1"/>
</dbReference>
<feature type="domain" description="Methyltransferase" evidence="1">
    <location>
        <begin position="27"/>
        <end position="121"/>
    </location>
</feature>
<comment type="caution">
    <text evidence="2">The sequence shown here is derived from an EMBL/GenBank/DDBJ whole genome shotgun (WGS) entry which is preliminary data.</text>
</comment>
<dbReference type="InterPro" id="IPR041698">
    <property type="entry name" value="Methyltransf_25"/>
</dbReference>
<dbReference type="GO" id="GO:0032259">
    <property type="term" value="P:methylation"/>
    <property type="evidence" value="ECO:0007669"/>
    <property type="project" value="UniProtKB-KW"/>
</dbReference>
<dbReference type="EMBL" id="WTVQ01000003">
    <property type="protein sequence ID" value="NMG73640.1"/>
    <property type="molecule type" value="Genomic_DNA"/>
</dbReference>
<reference evidence="2 3" key="1">
    <citation type="submission" date="2019-12" db="EMBL/GenBank/DDBJ databases">
        <title>Comparative genomics gives insights into the taxonomy of the Azoarcus-Aromatoleum group and reveals separate origins of nif in the plant-associated Azoarcus and non-plant-associated Aromatoleum sub-groups.</title>
        <authorList>
            <person name="Lafos M."/>
            <person name="Maluk M."/>
            <person name="Batista M."/>
            <person name="Junghare M."/>
            <person name="Carmona M."/>
            <person name="Faoro H."/>
            <person name="Cruz L.M."/>
            <person name="Battistoni F."/>
            <person name="De Souza E."/>
            <person name="Pedrosa F."/>
            <person name="Chen W.-M."/>
            <person name="Poole P.S."/>
            <person name="Dixon R.A."/>
            <person name="James E.K."/>
        </authorList>
    </citation>
    <scope>NUCLEOTIDE SEQUENCE [LARGE SCALE GENOMIC DNA]</scope>
    <source>
        <strain evidence="2 3">22Lin</strain>
    </source>
</reference>
<keyword evidence="2" id="KW-0489">Methyltransferase</keyword>
<keyword evidence="3" id="KW-1185">Reference proteome</keyword>
<dbReference type="RefSeq" id="WP_169258790.1">
    <property type="nucleotide sequence ID" value="NZ_WTVQ01000003.1"/>
</dbReference>
<dbReference type="Proteomes" id="UP000648984">
    <property type="component" value="Unassembled WGS sequence"/>
</dbReference>
<dbReference type="Gene3D" id="3.40.50.150">
    <property type="entry name" value="Vaccinia Virus protein VP39"/>
    <property type="match status" value="1"/>
</dbReference>
<dbReference type="SUPFAM" id="SSF53335">
    <property type="entry name" value="S-adenosyl-L-methionine-dependent methyltransferases"/>
    <property type="match status" value="1"/>
</dbReference>
<keyword evidence="2" id="KW-0808">Transferase</keyword>
<gene>
    <name evidence="2" type="ORF">GPA25_02595</name>
</gene>
<evidence type="ECO:0000313" key="3">
    <source>
        <dbReference type="Proteomes" id="UP000648984"/>
    </source>
</evidence>
<sequence length="244" mass="26986">MEKLGPGSNADTLQVLAMIPHDAFAVIVDAGSGVGRQTLALANGLRTRVHAVDTSERHLASLARYSAESGLEHLVETHCIDMADIPQTFPEIDLLWAECAAYHMGFPNALKTWFRAIRPGGYAVVSELSWLREEVPDPVRAYFQSGYPDMRTADQNLAIARDAGYDVIATHLLSKAAWIDGYYDKLEPLAKSLLQHPEQAVRNFADQTLKGIRIFDSAEGNYGYVFYVLRKPELTSTAVCKQTT</sequence>
<proteinExistence type="predicted"/>